<evidence type="ECO:0000256" key="4">
    <source>
        <dbReference type="ARBA" id="ARBA00022679"/>
    </source>
</evidence>
<name>A0A9X1Y875_9PROT</name>
<evidence type="ECO:0000256" key="6">
    <source>
        <dbReference type="ARBA" id="ARBA00022777"/>
    </source>
</evidence>
<dbReference type="InterPro" id="IPR001789">
    <property type="entry name" value="Sig_transdc_resp-reg_receiver"/>
</dbReference>
<evidence type="ECO:0000259" key="12">
    <source>
        <dbReference type="PROSITE" id="PS50110"/>
    </source>
</evidence>
<dbReference type="EMBL" id="JALPRX010000023">
    <property type="protein sequence ID" value="MCK8784025.1"/>
    <property type="molecule type" value="Genomic_DNA"/>
</dbReference>
<dbReference type="InterPro" id="IPR036890">
    <property type="entry name" value="HATPase_C_sf"/>
</dbReference>
<feature type="region of interest" description="Disordered" evidence="10">
    <location>
        <begin position="290"/>
        <end position="328"/>
    </location>
</feature>
<dbReference type="PANTHER" id="PTHR41523">
    <property type="entry name" value="TWO-COMPONENT SYSTEM SENSOR PROTEIN"/>
    <property type="match status" value="1"/>
</dbReference>
<dbReference type="PROSITE" id="PS50109">
    <property type="entry name" value="HIS_KIN"/>
    <property type="match status" value="1"/>
</dbReference>
<keyword evidence="3 8" id="KW-0597">Phosphoprotein</keyword>
<dbReference type="RefSeq" id="WP_248666151.1">
    <property type="nucleotide sequence ID" value="NZ_JALPRX010000023.1"/>
</dbReference>
<dbReference type="InterPro" id="IPR003594">
    <property type="entry name" value="HATPase_dom"/>
</dbReference>
<dbReference type="InterPro" id="IPR004358">
    <property type="entry name" value="Sig_transdc_His_kin-like_C"/>
</dbReference>
<comment type="caution">
    <text evidence="13">The sequence shown here is derived from an EMBL/GenBank/DDBJ whole genome shotgun (WGS) entry which is preliminary data.</text>
</comment>
<dbReference type="InterPro" id="IPR005467">
    <property type="entry name" value="His_kinase_dom"/>
</dbReference>
<feature type="domain" description="Response regulatory" evidence="12">
    <location>
        <begin position="7"/>
        <end position="121"/>
    </location>
</feature>
<dbReference type="PROSITE" id="PS50110">
    <property type="entry name" value="RESPONSE_REGULATORY"/>
    <property type="match status" value="1"/>
</dbReference>
<dbReference type="Gene3D" id="3.30.450.20">
    <property type="entry name" value="PAS domain"/>
    <property type="match status" value="1"/>
</dbReference>
<dbReference type="SMART" id="SM00448">
    <property type="entry name" value="REC"/>
    <property type="match status" value="1"/>
</dbReference>
<dbReference type="AlphaFoldDB" id="A0A9X1Y875"/>
<dbReference type="GO" id="GO:0005524">
    <property type="term" value="F:ATP binding"/>
    <property type="evidence" value="ECO:0007669"/>
    <property type="project" value="UniProtKB-KW"/>
</dbReference>
<evidence type="ECO:0000256" key="7">
    <source>
        <dbReference type="ARBA" id="ARBA00022840"/>
    </source>
</evidence>
<keyword evidence="9" id="KW-0175">Coiled coil</keyword>
<dbReference type="SUPFAM" id="SSF52172">
    <property type="entry name" value="CheY-like"/>
    <property type="match status" value="1"/>
</dbReference>
<keyword evidence="14" id="KW-1185">Reference proteome</keyword>
<dbReference type="Pfam" id="PF02518">
    <property type="entry name" value="HATPase_c"/>
    <property type="match status" value="1"/>
</dbReference>
<evidence type="ECO:0000256" key="5">
    <source>
        <dbReference type="ARBA" id="ARBA00022741"/>
    </source>
</evidence>
<keyword evidence="7" id="KW-0067">ATP-binding</keyword>
<dbReference type="GO" id="GO:0000160">
    <property type="term" value="P:phosphorelay signal transduction system"/>
    <property type="evidence" value="ECO:0007669"/>
    <property type="project" value="InterPro"/>
</dbReference>
<sequence length="364" mass="38558">MTDAPRRVLYIDDDAGIRRLVQRDFERHGYAVTPAADGTEGLRLAAAEPFDAICLDHFMPGQDGLETLAALRALPEPPPVIYVTGSEEGRIAVSALRAGSADYVIKEAGGDFLMLLRAAVADAIEREALRRAKEAAEREVREARDRAEELARQRAMLLREVNHRVANSLQLIASLTRLQENTLTDPAARGALAEMRSRVAAVAQVHRRLYTSDDVNNVALDDYLAGLVGELERSMALTPQGCGISLDAEPLSVPTDKAVSLGVIVAELVTNAVKYAYPEGGGPIRIRLRAPRGSAPGGEPASRAGDATLTVEDDGIGSGGAGPTRGTGLGRRVVEALAGSLGGRVEAQERSRGTAIVVSFPAGE</sequence>
<evidence type="ECO:0000256" key="3">
    <source>
        <dbReference type="ARBA" id="ARBA00022553"/>
    </source>
</evidence>
<evidence type="ECO:0000256" key="10">
    <source>
        <dbReference type="SAM" id="MobiDB-lite"/>
    </source>
</evidence>
<dbReference type="Pfam" id="PF00072">
    <property type="entry name" value="Response_reg"/>
    <property type="match status" value="1"/>
</dbReference>
<dbReference type="Gene3D" id="3.40.50.2300">
    <property type="match status" value="1"/>
</dbReference>
<keyword evidence="5" id="KW-0547">Nucleotide-binding</keyword>
<dbReference type="PRINTS" id="PR00344">
    <property type="entry name" value="BCTRLSENSOR"/>
</dbReference>
<comment type="catalytic activity">
    <reaction evidence="1">
        <text>ATP + protein L-histidine = ADP + protein N-phospho-L-histidine.</text>
        <dbReference type="EC" id="2.7.13.3"/>
    </reaction>
</comment>
<keyword evidence="6" id="KW-0418">Kinase</keyword>
<reference evidence="13" key="1">
    <citation type="submission" date="2022-04" db="EMBL/GenBank/DDBJ databases">
        <title>Roseomonas acroporae sp. nov., isolated from coral Acropora digitifera.</title>
        <authorList>
            <person name="Sun H."/>
        </authorList>
    </citation>
    <scope>NUCLEOTIDE SEQUENCE</scope>
    <source>
        <strain evidence="13">NAR14</strain>
    </source>
</reference>
<evidence type="ECO:0000313" key="13">
    <source>
        <dbReference type="EMBL" id="MCK8784025.1"/>
    </source>
</evidence>
<evidence type="ECO:0000256" key="1">
    <source>
        <dbReference type="ARBA" id="ARBA00000085"/>
    </source>
</evidence>
<protein>
    <recommendedName>
        <fullName evidence="2">histidine kinase</fullName>
        <ecNumber evidence="2">2.7.13.3</ecNumber>
    </recommendedName>
</protein>
<dbReference type="Proteomes" id="UP001139516">
    <property type="component" value="Unassembled WGS sequence"/>
</dbReference>
<feature type="modified residue" description="4-aspartylphosphate" evidence="8">
    <location>
        <position position="56"/>
    </location>
</feature>
<evidence type="ECO:0000313" key="14">
    <source>
        <dbReference type="Proteomes" id="UP001139516"/>
    </source>
</evidence>
<accession>A0A9X1Y875</accession>
<organism evidence="13 14">
    <name type="scientific">Roseomonas acroporae</name>
    <dbReference type="NCBI Taxonomy" id="2937791"/>
    <lineage>
        <taxon>Bacteria</taxon>
        <taxon>Pseudomonadati</taxon>
        <taxon>Pseudomonadota</taxon>
        <taxon>Alphaproteobacteria</taxon>
        <taxon>Acetobacterales</taxon>
        <taxon>Roseomonadaceae</taxon>
        <taxon>Roseomonas</taxon>
    </lineage>
</organism>
<keyword evidence="4" id="KW-0808">Transferase</keyword>
<evidence type="ECO:0000256" key="8">
    <source>
        <dbReference type="PROSITE-ProRule" id="PRU00169"/>
    </source>
</evidence>
<dbReference type="EC" id="2.7.13.3" evidence="2"/>
<evidence type="ECO:0000256" key="2">
    <source>
        <dbReference type="ARBA" id="ARBA00012438"/>
    </source>
</evidence>
<feature type="compositionally biased region" description="Gly residues" evidence="10">
    <location>
        <begin position="316"/>
        <end position="328"/>
    </location>
</feature>
<dbReference type="Gene3D" id="3.30.565.10">
    <property type="entry name" value="Histidine kinase-like ATPase, C-terminal domain"/>
    <property type="match status" value="1"/>
</dbReference>
<evidence type="ECO:0000259" key="11">
    <source>
        <dbReference type="PROSITE" id="PS50109"/>
    </source>
</evidence>
<dbReference type="SMART" id="SM00387">
    <property type="entry name" value="HATPase_c"/>
    <property type="match status" value="1"/>
</dbReference>
<feature type="coiled-coil region" evidence="9">
    <location>
        <begin position="126"/>
        <end position="160"/>
    </location>
</feature>
<dbReference type="GO" id="GO:0004673">
    <property type="term" value="F:protein histidine kinase activity"/>
    <property type="evidence" value="ECO:0007669"/>
    <property type="project" value="UniProtKB-EC"/>
</dbReference>
<dbReference type="SUPFAM" id="SSF55874">
    <property type="entry name" value="ATPase domain of HSP90 chaperone/DNA topoisomerase II/histidine kinase"/>
    <property type="match status" value="1"/>
</dbReference>
<feature type="domain" description="Histidine kinase" evidence="11">
    <location>
        <begin position="160"/>
        <end position="364"/>
    </location>
</feature>
<dbReference type="Pfam" id="PF07568">
    <property type="entry name" value="HisKA_2"/>
    <property type="match status" value="1"/>
</dbReference>
<proteinExistence type="predicted"/>
<gene>
    <name evidence="13" type="ORF">M0638_06480</name>
</gene>
<dbReference type="PANTHER" id="PTHR41523:SF8">
    <property type="entry name" value="ETHYLENE RESPONSE SENSOR PROTEIN"/>
    <property type="match status" value="1"/>
</dbReference>
<evidence type="ECO:0000256" key="9">
    <source>
        <dbReference type="SAM" id="Coils"/>
    </source>
</evidence>
<dbReference type="InterPro" id="IPR011006">
    <property type="entry name" value="CheY-like_superfamily"/>
</dbReference>
<dbReference type="InterPro" id="IPR011495">
    <property type="entry name" value="Sig_transdc_His_kin_sub2_dim/P"/>
</dbReference>
<dbReference type="CDD" id="cd00156">
    <property type="entry name" value="REC"/>
    <property type="match status" value="1"/>
</dbReference>